<dbReference type="STRING" id="35814.BBB42_00640"/>
<organism evidence="2 3">
    <name type="scientific">Bordetella holmesii CDC-H585-BH</name>
    <dbReference type="NCBI Taxonomy" id="1331206"/>
    <lineage>
        <taxon>Bacteria</taxon>
        <taxon>Pseudomonadati</taxon>
        <taxon>Pseudomonadota</taxon>
        <taxon>Betaproteobacteria</taxon>
        <taxon>Burkholderiales</taxon>
        <taxon>Alcaligenaceae</taxon>
        <taxon>Bordetella</taxon>
    </lineage>
</organism>
<dbReference type="Gene3D" id="3.30.70.100">
    <property type="match status" value="1"/>
</dbReference>
<dbReference type="Pfam" id="PF03992">
    <property type="entry name" value="ABM"/>
    <property type="match status" value="1"/>
</dbReference>
<protein>
    <submittedName>
        <fullName evidence="2">Antibiotic biosynthesis monooxygenase</fullName>
    </submittedName>
</protein>
<reference evidence="2 3" key="1">
    <citation type="submission" date="2014-03" db="EMBL/GenBank/DDBJ databases">
        <title>Genome sequence of Bordetella holmseii.</title>
        <authorList>
            <person name="Harvill E."/>
            <person name="Goodfield L.L."/>
            <person name="Ivanov Y."/>
            <person name="Meyer J.A."/>
            <person name="Newth C."/>
            <person name="Cassiday P."/>
            <person name="Tondella M.L."/>
            <person name="Liao P."/>
            <person name="Zimmerman J."/>
            <person name="Meert K."/>
            <person name="Wessel D."/>
            <person name="Berger J."/>
            <person name="Dean J.M."/>
            <person name="Holubkov R."/>
            <person name="Burr J."/>
            <person name="Liu T."/>
            <person name="Brinkac L.M."/>
            <person name="Sanka R."/>
            <person name="Kim M."/>
            <person name="Losada L."/>
        </authorList>
    </citation>
    <scope>NUCLEOTIDE SEQUENCE [LARGE SCALE GENOMIC DNA]</scope>
    <source>
        <strain evidence="2 3">CDC-H585-BH</strain>
    </source>
</reference>
<dbReference type="GO" id="GO:0004497">
    <property type="term" value="F:monooxygenase activity"/>
    <property type="evidence" value="ECO:0007669"/>
    <property type="project" value="UniProtKB-KW"/>
</dbReference>
<dbReference type="PANTHER" id="PTHR33336">
    <property type="entry name" value="QUINOL MONOOXYGENASE YGIN-RELATED"/>
    <property type="match status" value="1"/>
</dbReference>
<dbReference type="InterPro" id="IPR050744">
    <property type="entry name" value="AI-2_Isomerase_LsrG"/>
</dbReference>
<dbReference type="GeneID" id="93121674"/>
<comment type="caution">
    <text evidence="2">The sequence shown here is derived from an EMBL/GenBank/DDBJ whole genome shotgun (WGS) entry which is preliminary data.</text>
</comment>
<dbReference type="SUPFAM" id="SSF54909">
    <property type="entry name" value="Dimeric alpha+beta barrel"/>
    <property type="match status" value="1"/>
</dbReference>
<feature type="domain" description="ABM" evidence="1">
    <location>
        <begin position="3"/>
        <end position="96"/>
    </location>
</feature>
<evidence type="ECO:0000313" key="3">
    <source>
        <dbReference type="Proteomes" id="UP000026682"/>
    </source>
</evidence>
<name>A0A158M809_9BORD</name>
<dbReference type="PATRIC" id="fig|1331206.3.peg.203"/>
<dbReference type="PROSITE" id="PS51725">
    <property type="entry name" value="ABM"/>
    <property type="match status" value="1"/>
</dbReference>
<gene>
    <name evidence="2" type="ORF">L497_3185</name>
</gene>
<proteinExistence type="predicted"/>
<accession>A0A158M809</accession>
<evidence type="ECO:0000313" key="2">
    <source>
        <dbReference type="EMBL" id="KAK99660.1"/>
    </source>
</evidence>
<dbReference type="PANTHER" id="PTHR33336:SF15">
    <property type="entry name" value="ABM DOMAIN-CONTAINING PROTEIN"/>
    <property type="match status" value="1"/>
</dbReference>
<dbReference type="EMBL" id="JFZZ01000009">
    <property type="protein sequence ID" value="KAK99660.1"/>
    <property type="molecule type" value="Genomic_DNA"/>
</dbReference>
<evidence type="ECO:0000259" key="1">
    <source>
        <dbReference type="PROSITE" id="PS51725"/>
    </source>
</evidence>
<dbReference type="Proteomes" id="UP000026682">
    <property type="component" value="Unassembled WGS sequence"/>
</dbReference>
<keyword evidence="2" id="KW-0503">Monooxygenase</keyword>
<dbReference type="RefSeq" id="WP_005017490.1">
    <property type="nucleotide sequence ID" value="NZ_JFZZ01000009.1"/>
</dbReference>
<dbReference type="InterPro" id="IPR007138">
    <property type="entry name" value="ABM_dom"/>
</dbReference>
<dbReference type="AlphaFoldDB" id="A0A158M809"/>
<dbReference type="InterPro" id="IPR011008">
    <property type="entry name" value="Dimeric_a/b-barrel"/>
</dbReference>
<keyword evidence="2" id="KW-0560">Oxidoreductase</keyword>
<sequence length="96" mass="10662">MALHVIASFAARPESFKQVRELLISLIEPIRQDPGCIQCDLVTSADRPLELLFVEQWRGAPELERHLADPGIASVVQQAAPMLARPFSLERFTPVG</sequence>